<dbReference type="GO" id="GO:0050660">
    <property type="term" value="F:flavin adenine dinucleotide binding"/>
    <property type="evidence" value="ECO:0007669"/>
    <property type="project" value="InterPro"/>
</dbReference>
<dbReference type="EMBL" id="CP013189">
    <property type="protein sequence ID" value="ALO45470.1"/>
    <property type="molecule type" value="Genomic_DNA"/>
</dbReference>
<evidence type="ECO:0000256" key="2">
    <source>
        <dbReference type="ARBA" id="ARBA00009347"/>
    </source>
</evidence>
<keyword evidence="4 6" id="KW-0274">FAD</keyword>
<dbReference type="GO" id="GO:0003995">
    <property type="term" value="F:acyl-CoA dehydrogenase activity"/>
    <property type="evidence" value="ECO:0007669"/>
    <property type="project" value="TreeGrafter"/>
</dbReference>
<dbReference type="InterPro" id="IPR009075">
    <property type="entry name" value="AcylCo_DH/oxidase_C"/>
</dbReference>
<dbReference type="AlphaFoldDB" id="A0A0S2KBI4"/>
<sequence>MDFSYSDEQQMLQDSVQKFVHSQYDFDTRHKVIESDKGFSDENWNLFAELGWLTVPFKEEDGGFGGSAVDLMVVMEEFGKGMVVEPFVPTAVISGGLISELGNAEQKESLLSSIMEGGLQLATAYAEADSRYNLASVGTTANKSGDSYTLNGDKVVVLNGPAADKILLVARTSGDKLDREGISVFIVDAGSEGLTTRNYTNVDGHRAAEVHLNNVKVSADALLGAEGQALVALEKVIDRAAVAVSAEAVGAMDSLLKKTVEYAKTRKQFGVAIGTFQALQHRMSEMFIECQLARSIVIMAAMTLDGNGSDADKAKAVSAAKSRVGRAMRKVGQEAVQIHGGIAVTDELDVGHFFKRVTAIENLFGNTDYHTLRYAGL</sequence>
<dbReference type="RefSeq" id="WP_058021006.1">
    <property type="nucleotide sequence ID" value="NZ_CP013189.1"/>
</dbReference>
<dbReference type="Proteomes" id="UP000065641">
    <property type="component" value="Chromosome"/>
</dbReference>
<feature type="domain" description="Acyl-CoA dehydrogenase/oxidase N-terminal" evidence="9">
    <location>
        <begin position="6"/>
        <end position="117"/>
    </location>
</feature>
<dbReference type="SUPFAM" id="SSF56645">
    <property type="entry name" value="Acyl-CoA dehydrogenase NM domain-like"/>
    <property type="match status" value="1"/>
</dbReference>
<evidence type="ECO:0000256" key="5">
    <source>
        <dbReference type="ARBA" id="ARBA00023002"/>
    </source>
</evidence>
<evidence type="ECO:0000256" key="3">
    <source>
        <dbReference type="ARBA" id="ARBA00022630"/>
    </source>
</evidence>
<dbReference type="InterPro" id="IPR013786">
    <property type="entry name" value="AcylCoA_DH/ox_N"/>
</dbReference>
<dbReference type="KEGG" id="pspi:PS2015_794"/>
<dbReference type="SUPFAM" id="SSF47203">
    <property type="entry name" value="Acyl-CoA dehydrogenase C-terminal domain-like"/>
    <property type="match status" value="1"/>
</dbReference>
<gene>
    <name evidence="10" type="ORF">PS2015_794</name>
</gene>
<dbReference type="Pfam" id="PF02771">
    <property type="entry name" value="Acyl-CoA_dh_N"/>
    <property type="match status" value="1"/>
</dbReference>
<feature type="domain" description="Acyl-CoA dehydrogenase/oxidase C-terminal" evidence="7">
    <location>
        <begin position="236"/>
        <end position="372"/>
    </location>
</feature>
<dbReference type="InterPro" id="IPR006091">
    <property type="entry name" value="Acyl-CoA_Oxase/DH_mid-dom"/>
</dbReference>
<dbReference type="OrthoDB" id="9769473at2"/>
<evidence type="ECO:0000256" key="4">
    <source>
        <dbReference type="ARBA" id="ARBA00022827"/>
    </source>
</evidence>
<dbReference type="PANTHER" id="PTHR43884:SF20">
    <property type="entry name" value="ACYL-COA DEHYDROGENASE FADE28"/>
    <property type="match status" value="1"/>
</dbReference>
<dbReference type="STRING" id="1249552.PS2015_794"/>
<reference evidence="10 11" key="1">
    <citation type="submission" date="2015-11" db="EMBL/GenBank/DDBJ databases">
        <authorList>
            <person name="Zhang Y."/>
            <person name="Guo Z."/>
        </authorList>
    </citation>
    <scope>NUCLEOTIDE SEQUENCE [LARGE SCALE GENOMIC DNA]</scope>
    <source>
        <strain evidence="10 11">KCTC 32221</strain>
    </source>
</reference>
<accession>A0A0S2KBI4</accession>
<evidence type="ECO:0000256" key="6">
    <source>
        <dbReference type="RuleBase" id="RU362125"/>
    </source>
</evidence>
<organism evidence="10 11">
    <name type="scientific">Pseudohongiella spirulinae</name>
    <dbReference type="NCBI Taxonomy" id="1249552"/>
    <lineage>
        <taxon>Bacteria</taxon>
        <taxon>Pseudomonadati</taxon>
        <taxon>Pseudomonadota</taxon>
        <taxon>Gammaproteobacteria</taxon>
        <taxon>Pseudomonadales</taxon>
        <taxon>Pseudohongiellaceae</taxon>
        <taxon>Pseudohongiella</taxon>
    </lineage>
</organism>
<keyword evidence="11" id="KW-1185">Reference proteome</keyword>
<evidence type="ECO:0000259" key="7">
    <source>
        <dbReference type="Pfam" id="PF00441"/>
    </source>
</evidence>
<evidence type="ECO:0000256" key="1">
    <source>
        <dbReference type="ARBA" id="ARBA00001974"/>
    </source>
</evidence>
<dbReference type="Pfam" id="PF02770">
    <property type="entry name" value="Acyl-CoA_dh_M"/>
    <property type="match status" value="1"/>
</dbReference>
<keyword evidence="3 6" id="KW-0285">Flavoprotein</keyword>
<comment type="cofactor">
    <cofactor evidence="1 6">
        <name>FAD</name>
        <dbReference type="ChEBI" id="CHEBI:57692"/>
    </cofactor>
</comment>
<dbReference type="PATRIC" id="fig|1249552.3.peg.799"/>
<feature type="domain" description="Acyl-CoA oxidase/dehydrogenase middle" evidence="8">
    <location>
        <begin position="122"/>
        <end position="215"/>
    </location>
</feature>
<dbReference type="PANTHER" id="PTHR43884">
    <property type="entry name" value="ACYL-COA DEHYDROGENASE"/>
    <property type="match status" value="1"/>
</dbReference>
<dbReference type="Pfam" id="PF00441">
    <property type="entry name" value="Acyl-CoA_dh_1"/>
    <property type="match status" value="1"/>
</dbReference>
<dbReference type="CDD" id="cd00567">
    <property type="entry name" value="ACAD"/>
    <property type="match status" value="1"/>
</dbReference>
<evidence type="ECO:0000313" key="10">
    <source>
        <dbReference type="EMBL" id="ALO45470.1"/>
    </source>
</evidence>
<evidence type="ECO:0000259" key="8">
    <source>
        <dbReference type="Pfam" id="PF02770"/>
    </source>
</evidence>
<dbReference type="InterPro" id="IPR046373">
    <property type="entry name" value="Acyl-CoA_Oxase/DH_mid-dom_sf"/>
</dbReference>
<name>A0A0S2KBI4_9GAMM</name>
<keyword evidence="5 6" id="KW-0560">Oxidoreductase</keyword>
<evidence type="ECO:0000259" key="9">
    <source>
        <dbReference type="Pfam" id="PF02771"/>
    </source>
</evidence>
<proteinExistence type="inferred from homology"/>
<dbReference type="Gene3D" id="1.20.140.10">
    <property type="entry name" value="Butyryl-CoA Dehydrogenase, subunit A, domain 3"/>
    <property type="match status" value="1"/>
</dbReference>
<comment type="similarity">
    <text evidence="2 6">Belongs to the acyl-CoA dehydrogenase family.</text>
</comment>
<dbReference type="Gene3D" id="2.40.110.10">
    <property type="entry name" value="Butyryl-CoA Dehydrogenase, subunit A, domain 2"/>
    <property type="match status" value="1"/>
</dbReference>
<protein>
    <submittedName>
        <fullName evidence="10">Acyl-CoA dehydrogenase-like protein</fullName>
    </submittedName>
</protein>
<dbReference type="InterPro" id="IPR036250">
    <property type="entry name" value="AcylCo_DH-like_C"/>
</dbReference>
<evidence type="ECO:0000313" key="11">
    <source>
        <dbReference type="Proteomes" id="UP000065641"/>
    </source>
</evidence>
<dbReference type="Gene3D" id="1.10.540.10">
    <property type="entry name" value="Acyl-CoA dehydrogenase/oxidase, N-terminal domain"/>
    <property type="match status" value="1"/>
</dbReference>
<dbReference type="InterPro" id="IPR037069">
    <property type="entry name" value="AcylCoA_DH/ox_N_sf"/>
</dbReference>
<dbReference type="InterPro" id="IPR009100">
    <property type="entry name" value="AcylCoA_DH/oxidase_NM_dom_sf"/>
</dbReference>